<gene>
    <name evidence="1" type="ORF">An05g00460</name>
</gene>
<accession>A0AAJ8BP26</accession>
<protein>
    <submittedName>
        <fullName evidence="1">Uncharacterized protein</fullName>
    </submittedName>
</protein>
<name>A0AAJ8BP26_ASPNG</name>
<dbReference type="GeneID" id="84591094"/>
<dbReference type="KEGG" id="ang:An05g00460"/>
<dbReference type="RefSeq" id="XP_059600737.1">
    <property type="nucleotide sequence ID" value="XM_059747850.1"/>
</dbReference>
<evidence type="ECO:0000313" key="1">
    <source>
        <dbReference type="RefSeq" id="XP_059600737.1"/>
    </source>
</evidence>
<proteinExistence type="predicted"/>
<reference evidence="1" key="2">
    <citation type="submission" date="2025-08" db="UniProtKB">
        <authorList>
            <consortium name="RefSeq"/>
        </authorList>
    </citation>
    <scope>IDENTIFICATION</scope>
</reference>
<reference evidence="1" key="1">
    <citation type="submission" date="2025-02" db="EMBL/GenBank/DDBJ databases">
        <authorList>
            <consortium name="NCBI Genome Project"/>
        </authorList>
    </citation>
    <scope>NUCLEOTIDE SEQUENCE</scope>
</reference>
<dbReference type="AlphaFoldDB" id="A0AAJ8BP26"/>
<organism evidence="1">
    <name type="scientific">Aspergillus niger</name>
    <dbReference type="NCBI Taxonomy" id="5061"/>
    <lineage>
        <taxon>Eukaryota</taxon>
        <taxon>Fungi</taxon>
        <taxon>Dikarya</taxon>
        <taxon>Ascomycota</taxon>
        <taxon>Pezizomycotina</taxon>
        <taxon>Eurotiomycetes</taxon>
        <taxon>Eurotiomycetidae</taxon>
        <taxon>Eurotiales</taxon>
        <taxon>Aspergillaceae</taxon>
        <taxon>Aspergillus</taxon>
        <taxon>Aspergillus subgen. Circumdati</taxon>
    </lineage>
</organism>
<sequence>MSSSISLPLSFFAFPSPSFLGGGWNLAMMSCARD</sequence>
<dbReference type="VEuPathDB" id="FungiDB:An05g00460"/>